<organism evidence="12 13">
    <name type="scientific">Nippostrongylus brasiliensis</name>
    <name type="common">Rat hookworm</name>
    <dbReference type="NCBI Taxonomy" id="27835"/>
    <lineage>
        <taxon>Eukaryota</taxon>
        <taxon>Metazoa</taxon>
        <taxon>Ecdysozoa</taxon>
        <taxon>Nematoda</taxon>
        <taxon>Chromadorea</taxon>
        <taxon>Rhabditida</taxon>
        <taxon>Rhabditina</taxon>
        <taxon>Rhabditomorpha</taxon>
        <taxon>Strongyloidea</taxon>
        <taxon>Heligmosomidae</taxon>
        <taxon>Nippostrongylus</taxon>
    </lineage>
</organism>
<evidence type="ECO:0000256" key="4">
    <source>
        <dbReference type="ARBA" id="ARBA00022723"/>
    </source>
</evidence>
<accession>A0A3P7B6U6</accession>
<proteinExistence type="inferred from homology"/>
<gene>
    <name evidence="12" type="ORF">NBR_LOCUS11284</name>
</gene>
<comment type="similarity">
    <text evidence="2 10">Belongs to the peptidase M3 family.</text>
</comment>
<dbReference type="CDD" id="cd06457">
    <property type="entry name" value="M3A_MIP"/>
    <property type="match status" value="1"/>
</dbReference>
<evidence type="ECO:0000256" key="10">
    <source>
        <dbReference type="RuleBase" id="RU003435"/>
    </source>
</evidence>
<keyword evidence="7" id="KW-0809">Transit peptide</keyword>
<keyword evidence="8 10" id="KW-0482">Metalloprotease</keyword>
<evidence type="ECO:0000256" key="8">
    <source>
        <dbReference type="ARBA" id="ARBA00023049"/>
    </source>
</evidence>
<evidence type="ECO:0000256" key="2">
    <source>
        <dbReference type="ARBA" id="ARBA00006040"/>
    </source>
</evidence>
<dbReference type="AlphaFoldDB" id="A0A3P7B6U6"/>
<dbReference type="PANTHER" id="PTHR11804:SF79">
    <property type="entry name" value="MITOCHONDRIAL INTERMEDIATE PEPTIDASE"/>
    <property type="match status" value="1"/>
</dbReference>
<evidence type="ECO:0000256" key="9">
    <source>
        <dbReference type="ARBA" id="ARBA00023128"/>
    </source>
</evidence>
<dbReference type="PANTHER" id="PTHR11804">
    <property type="entry name" value="PROTEASE M3 THIMET OLIGOPEPTIDASE-RELATED"/>
    <property type="match status" value="1"/>
</dbReference>
<keyword evidence="6 10" id="KW-0862">Zinc</keyword>
<protein>
    <recommendedName>
        <fullName evidence="11">Peptidase M3A/M3B catalytic domain-containing protein</fullName>
    </recommendedName>
</protein>
<sequence>MQGLFGDPQLKNAASFGEVNKRVRAECAEIVRQIESGSNERTTVQLFDDLSNTICKAADLVECVRQLHSDPKYTIEAQKSAIDYCELVESLNTFTALYHLLKNSKEKEASRLDEIDKRTIDLFLNEFEQSGVHLPDAERAEFVRLSGEIFKVSTEFQTGCDQEEEHLRKLVCYRDELARLTGYESYAHRAQENTLLGSYERVHDFLWGVIQACRPAAERELAVLMDVLSQCSFPHSELGEWDVHYLTQIYKERAYGPDHCRSMDSYLTLGNLLSGFANLVNKLYGVRLEERPLENGEMWRGNIIKLDAFDGGDRFLGTIYLDIERRETKAVGDCHFTVRCSKLLRGDVWQTPIVVLSLAICDSADMNWKSISVDFHRAENVFHEMGHAMHSMLGRTRYQHVAGTRCPQDFSEIPSILMEYFFNDLTASYALFDLELHGPDAAKLIRENRLTTTSLFHSIITKALPNLKRQPDSAFQHRDSPFNRSEGDKWMKVQSYGGGLPPAVLLERMLGYSLTSVHLVDALKRETSHLANLGAVNV</sequence>
<evidence type="ECO:0000259" key="11">
    <source>
        <dbReference type="Pfam" id="PF01432"/>
    </source>
</evidence>
<dbReference type="InterPro" id="IPR045090">
    <property type="entry name" value="Pept_M3A_M3B"/>
</dbReference>
<dbReference type="GO" id="GO:0006518">
    <property type="term" value="P:peptide metabolic process"/>
    <property type="evidence" value="ECO:0007669"/>
    <property type="project" value="TreeGrafter"/>
</dbReference>
<dbReference type="GO" id="GO:0004222">
    <property type="term" value="F:metalloendopeptidase activity"/>
    <property type="evidence" value="ECO:0007669"/>
    <property type="project" value="InterPro"/>
</dbReference>
<dbReference type="GO" id="GO:0006627">
    <property type="term" value="P:protein processing involved in protein targeting to mitochondrion"/>
    <property type="evidence" value="ECO:0007669"/>
    <property type="project" value="TreeGrafter"/>
</dbReference>
<evidence type="ECO:0000313" key="12">
    <source>
        <dbReference type="EMBL" id="VDL74873.1"/>
    </source>
</evidence>
<keyword evidence="5 10" id="KW-0378">Hydrolase</keyword>
<dbReference type="Proteomes" id="UP000271162">
    <property type="component" value="Unassembled WGS sequence"/>
</dbReference>
<evidence type="ECO:0000256" key="7">
    <source>
        <dbReference type="ARBA" id="ARBA00022946"/>
    </source>
</evidence>
<keyword evidence="13" id="KW-1185">Reference proteome</keyword>
<dbReference type="InterPro" id="IPR024077">
    <property type="entry name" value="Neurolysin/TOP_dom2"/>
</dbReference>
<feature type="domain" description="Peptidase M3A/M3B catalytic" evidence="11">
    <location>
        <begin position="162"/>
        <end position="425"/>
    </location>
</feature>
<dbReference type="EMBL" id="UYSL01020495">
    <property type="protein sequence ID" value="VDL74873.1"/>
    <property type="molecule type" value="Genomic_DNA"/>
</dbReference>
<keyword evidence="9" id="KW-0496">Mitochondrion</keyword>
<reference evidence="12 13" key="1">
    <citation type="submission" date="2018-11" db="EMBL/GenBank/DDBJ databases">
        <authorList>
            <consortium name="Pathogen Informatics"/>
        </authorList>
    </citation>
    <scope>NUCLEOTIDE SEQUENCE [LARGE SCALE GENOMIC DNA]</scope>
</reference>
<dbReference type="InterPro" id="IPR024079">
    <property type="entry name" value="MetalloPept_cat_dom_sf"/>
</dbReference>
<dbReference type="GO" id="GO:0046872">
    <property type="term" value="F:metal ion binding"/>
    <property type="evidence" value="ECO:0007669"/>
    <property type="project" value="UniProtKB-UniRule"/>
</dbReference>
<evidence type="ECO:0000256" key="6">
    <source>
        <dbReference type="ARBA" id="ARBA00022833"/>
    </source>
</evidence>
<name>A0A3P7B6U6_NIPBR</name>
<dbReference type="STRING" id="27835.A0A3P7B6U6"/>
<dbReference type="Gene3D" id="1.10.1370.10">
    <property type="entry name" value="Neurolysin, domain 3"/>
    <property type="match status" value="1"/>
</dbReference>
<dbReference type="InterPro" id="IPR001567">
    <property type="entry name" value="Pept_M3A_M3B_dom"/>
</dbReference>
<dbReference type="Pfam" id="PF01432">
    <property type="entry name" value="Peptidase_M3"/>
    <property type="match status" value="1"/>
</dbReference>
<dbReference type="GO" id="GO:0005739">
    <property type="term" value="C:mitochondrion"/>
    <property type="evidence" value="ECO:0007669"/>
    <property type="project" value="UniProtKB-SubCell"/>
</dbReference>
<dbReference type="Gene3D" id="3.40.390.10">
    <property type="entry name" value="Collagenase (Catalytic Domain)"/>
    <property type="match status" value="1"/>
</dbReference>
<dbReference type="InterPro" id="IPR033851">
    <property type="entry name" value="M3A_MIP"/>
</dbReference>
<comment type="subcellular location">
    <subcellularLocation>
        <location evidence="1">Mitochondrion</location>
    </subcellularLocation>
</comment>
<evidence type="ECO:0000256" key="5">
    <source>
        <dbReference type="ARBA" id="ARBA00022801"/>
    </source>
</evidence>
<keyword evidence="4 10" id="KW-0479">Metal-binding</keyword>
<evidence type="ECO:0000256" key="1">
    <source>
        <dbReference type="ARBA" id="ARBA00004173"/>
    </source>
</evidence>
<dbReference type="SUPFAM" id="SSF55486">
    <property type="entry name" value="Metalloproteases ('zincins'), catalytic domain"/>
    <property type="match status" value="1"/>
</dbReference>
<keyword evidence="3 10" id="KW-0645">Protease</keyword>
<evidence type="ECO:0000313" key="13">
    <source>
        <dbReference type="Proteomes" id="UP000271162"/>
    </source>
</evidence>
<comment type="cofactor">
    <cofactor evidence="10">
        <name>Zn(2+)</name>
        <dbReference type="ChEBI" id="CHEBI:29105"/>
    </cofactor>
    <text evidence="10">Binds 1 zinc ion.</text>
</comment>
<evidence type="ECO:0000256" key="3">
    <source>
        <dbReference type="ARBA" id="ARBA00022670"/>
    </source>
</evidence>